<evidence type="ECO:0000256" key="3">
    <source>
        <dbReference type="ARBA" id="ARBA00022452"/>
    </source>
</evidence>
<protein>
    <submittedName>
        <fullName evidence="9">Transporter</fullName>
    </submittedName>
</protein>
<evidence type="ECO:0000313" key="10">
    <source>
        <dbReference type="Proteomes" id="UP001468798"/>
    </source>
</evidence>
<organism evidence="9 10">
    <name type="scientific">Flavobacterium polysaccharolyticum</name>
    <dbReference type="NCBI Taxonomy" id="3133148"/>
    <lineage>
        <taxon>Bacteria</taxon>
        <taxon>Pseudomonadati</taxon>
        <taxon>Bacteroidota</taxon>
        <taxon>Flavobacteriia</taxon>
        <taxon>Flavobacteriales</taxon>
        <taxon>Flavobacteriaceae</taxon>
        <taxon>Flavobacterium</taxon>
    </lineage>
</organism>
<evidence type="ECO:0000256" key="1">
    <source>
        <dbReference type="ARBA" id="ARBA00004571"/>
    </source>
</evidence>
<dbReference type="PANTHER" id="PTHR35093">
    <property type="entry name" value="OUTER MEMBRANE PROTEIN NMB0088-RELATED"/>
    <property type="match status" value="1"/>
</dbReference>
<comment type="subcellular location">
    <subcellularLocation>
        <location evidence="1">Cell outer membrane</location>
        <topology evidence="1">Multi-pass membrane protein</topology>
    </subcellularLocation>
</comment>
<keyword evidence="6" id="KW-0472">Membrane</keyword>
<evidence type="ECO:0000256" key="4">
    <source>
        <dbReference type="ARBA" id="ARBA00022692"/>
    </source>
</evidence>
<accession>A0ABU9NM94</accession>
<evidence type="ECO:0000256" key="7">
    <source>
        <dbReference type="ARBA" id="ARBA00023237"/>
    </source>
</evidence>
<dbReference type="Gene3D" id="2.40.160.60">
    <property type="entry name" value="Outer membrane protein transport protein (OMPP1/FadL/TodX)"/>
    <property type="match status" value="1"/>
</dbReference>
<dbReference type="EMBL" id="JBCGDP010000003">
    <property type="protein sequence ID" value="MEM0575778.1"/>
    <property type="molecule type" value="Genomic_DNA"/>
</dbReference>
<evidence type="ECO:0000256" key="6">
    <source>
        <dbReference type="ARBA" id="ARBA00023136"/>
    </source>
</evidence>
<dbReference type="Proteomes" id="UP001468798">
    <property type="component" value="Unassembled WGS sequence"/>
</dbReference>
<dbReference type="RefSeq" id="WP_342690852.1">
    <property type="nucleotide sequence ID" value="NZ_JBCGDP010000003.1"/>
</dbReference>
<feature type="chain" id="PRO_5045963365" evidence="8">
    <location>
        <begin position="20"/>
        <end position="501"/>
    </location>
</feature>
<gene>
    <name evidence="9" type="ORF">WFZ86_04660</name>
</gene>
<evidence type="ECO:0000256" key="8">
    <source>
        <dbReference type="SAM" id="SignalP"/>
    </source>
</evidence>
<comment type="similarity">
    <text evidence="2">Belongs to the OmpP1/FadL family.</text>
</comment>
<keyword evidence="3" id="KW-1134">Transmembrane beta strand</keyword>
<dbReference type="InterPro" id="IPR005017">
    <property type="entry name" value="OMPP1/FadL/TodX"/>
</dbReference>
<dbReference type="SUPFAM" id="SSF56935">
    <property type="entry name" value="Porins"/>
    <property type="match status" value="1"/>
</dbReference>
<keyword evidence="5 8" id="KW-0732">Signal</keyword>
<keyword evidence="10" id="KW-1185">Reference proteome</keyword>
<keyword evidence="4" id="KW-0812">Transmembrane</keyword>
<keyword evidence="7" id="KW-0998">Cell outer membrane</keyword>
<reference evidence="9 10" key="1">
    <citation type="submission" date="2024-03" db="EMBL/GenBank/DDBJ databases">
        <title>Two novel species of the genus Flavobacterium exhibiting potentially degradation of complex polysaccharides.</title>
        <authorList>
            <person name="Lian X."/>
        </authorList>
    </citation>
    <scope>NUCLEOTIDE SEQUENCE [LARGE SCALE GENOMIC DNA]</scope>
    <source>
        <strain evidence="9 10">N6</strain>
    </source>
</reference>
<sequence>MKNTFILLAFAFVFTSANAQDISDALRYSVDNLNGTARYRAMSGAFGALGGDLSSINVNPASSAVFNNNQLGLTISNYGTKNNSNYFGSQTSDSENSFDLNQAGGVFVFKNYDKNAKWTKIAFAVNYENTNNFDNAKFSAGVNPTNSIANYFLSYANGKVPLNTIEFGNYPELSYRQQQAFFGFHGYIINPVSNATNNTAYTSNVREGGNYYQENAIYSNGYNGKLSFNFSSSYKDRLYIGINLNSHFSNFTQSSRFYEDNDNTLTNEDRINRMRFSNDLYTNGTGFSFQIGTIAKITDGLRLGAAYESPTWMNLSDELTQTLSSVRSNTSGELPADVIDPRVTNYYAPYRLQTASKFTGSAAYVFGKKGLISIDYSIKDYSNVKFRPTNDDYYRDLNAEMNATLKTSGELRIGAEYKIKALSLRGGYRIEKSPYQNKTTIGDLTGYSGGLGYNFGATKVDLAYSYAKRNYQQGFFSAGLKDGASIDAINNNVSLTMLFEL</sequence>
<dbReference type="PANTHER" id="PTHR35093:SF8">
    <property type="entry name" value="OUTER MEMBRANE PROTEIN NMB0088-RELATED"/>
    <property type="match status" value="1"/>
</dbReference>
<evidence type="ECO:0000256" key="2">
    <source>
        <dbReference type="ARBA" id="ARBA00008163"/>
    </source>
</evidence>
<comment type="caution">
    <text evidence="9">The sequence shown here is derived from an EMBL/GenBank/DDBJ whole genome shotgun (WGS) entry which is preliminary data.</text>
</comment>
<name>A0ABU9NM94_9FLAO</name>
<evidence type="ECO:0000313" key="9">
    <source>
        <dbReference type="EMBL" id="MEM0575778.1"/>
    </source>
</evidence>
<feature type="signal peptide" evidence="8">
    <location>
        <begin position="1"/>
        <end position="19"/>
    </location>
</feature>
<proteinExistence type="inferred from homology"/>
<evidence type="ECO:0000256" key="5">
    <source>
        <dbReference type="ARBA" id="ARBA00022729"/>
    </source>
</evidence>